<name>A0ABR4QC25_9CEST</name>
<protein>
    <submittedName>
        <fullName evidence="1">Uncharacterized protein</fullName>
    </submittedName>
</protein>
<gene>
    <name evidence="1" type="ORF">TcWFU_008010</name>
</gene>
<dbReference type="EMBL" id="JAKROA010000005">
    <property type="protein sequence ID" value="KAL5107034.1"/>
    <property type="molecule type" value="Genomic_DNA"/>
</dbReference>
<keyword evidence="2" id="KW-1185">Reference proteome</keyword>
<comment type="caution">
    <text evidence="1">The sequence shown here is derived from an EMBL/GenBank/DDBJ whole genome shotgun (WGS) entry which is preliminary data.</text>
</comment>
<evidence type="ECO:0000313" key="1">
    <source>
        <dbReference type="EMBL" id="KAL5107034.1"/>
    </source>
</evidence>
<proteinExistence type="predicted"/>
<reference evidence="1 2" key="1">
    <citation type="journal article" date="2022" name="Front. Cell. Infect. Microbiol.">
        <title>The Genomes of Two Strains of Taenia crassiceps the Animal Model for the Study of Human Cysticercosis.</title>
        <authorList>
            <person name="Bobes R.J."/>
            <person name="Estrada K."/>
            <person name="Rios-Valencia D.G."/>
            <person name="Calderon-Gallegos A."/>
            <person name="de la Torre P."/>
            <person name="Carrero J.C."/>
            <person name="Sanchez-Flores A."/>
            <person name="Laclette J.P."/>
        </authorList>
    </citation>
    <scope>NUCLEOTIDE SEQUENCE [LARGE SCALE GENOMIC DNA]</scope>
    <source>
        <strain evidence="1">WFUcys</strain>
    </source>
</reference>
<sequence>MNRHRPAHLNKAFVGGAGRHKLLRGGMKASVITGSVVVVVVVEEESSDSPKLDERSDHACARLALTPSLRSQISAILSNGPAHAKGLTVEVAKPLGTPASTFLGQC</sequence>
<accession>A0ABR4QC25</accession>
<dbReference type="Proteomes" id="UP001651158">
    <property type="component" value="Unassembled WGS sequence"/>
</dbReference>
<evidence type="ECO:0000313" key="2">
    <source>
        <dbReference type="Proteomes" id="UP001651158"/>
    </source>
</evidence>
<organism evidence="1 2">
    <name type="scientific">Taenia crassiceps</name>
    <dbReference type="NCBI Taxonomy" id="6207"/>
    <lineage>
        <taxon>Eukaryota</taxon>
        <taxon>Metazoa</taxon>
        <taxon>Spiralia</taxon>
        <taxon>Lophotrochozoa</taxon>
        <taxon>Platyhelminthes</taxon>
        <taxon>Cestoda</taxon>
        <taxon>Eucestoda</taxon>
        <taxon>Cyclophyllidea</taxon>
        <taxon>Taeniidae</taxon>
        <taxon>Taenia</taxon>
    </lineage>
</organism>